<proteinExistence type="inferred from homology"/>
<dbReference type="PANTHER" id="PTHR33778">
    <property type="entry name" value="PROTEIN MGTC"/>
    <property type="match status" value="1"/>
</dbReference>
<dbReference type="PRINTS" id="PR01837">
    <property type="entry name" value="MGTCSAPBPROT"/>
</dbReference>
<comment type="subcellular location">
    <subcellularLocation>
        <location evidence="1">Cell membrane</location>
        <topology evidence="1">Multi-pass membrane protein</topology>
    </subcellularLocation>
</comment>
<evidence type="ECO:0000256" key="7">
    <source>
        <dbReference type="SAM" id="Phobius"/>
    </source>
</evidence>
<dbReference type="Proteomes" id="UP000184501">
    <property type="component" value="Unassembled WGS sequence"/>
</dbReference>
<dbReference type="InterPro" id="IPR049177">
    <property type="entry name" value="MgtC_SapB_SrpB_YhiD_N"/>
</dbReference>
<dbReference type="AlphaFoldDB" id="A0A1M5J6A1"/>
<sequence length="236" mass="24823">MGTLAWWEVPARLGVALLLGAGVGLERQWRSRMAGLRTNALVSIGAALFVLFSVLTPEDNSPTRIASYVVSGVGFLGAGVIIRDRGNLRGINTAATVWGTAGVGVMAGGGHFLVAALGAAAIVLANVVLRSMARRVDRREVERDEGPRSYRFRAVCRDADEAHIRALVVQSLTAGGFALCALDSEDINNTGKVAVTARLNGQGQGSGQLEQAVSRLSLEPGISSVSWRVGDDEEDL</sequence>
<feature type="transmembrane region" description="Helical" evidence="7">
    <location>
        <begin position="112"/>
        <end position="129"/>
    </location>
</feature>
<dbReference type="STRING" id="2017.SAMN05444320_108141"/>
<gene>
    <name evidence="10" type="ORF">SAMN05444320_108141</name>
</gene>
<dbReference type="EMBL" id="FQVN01000008">
    <property type="protein sequence ID" value="SHG35750.1"/>
    <property type="molecule type" value="Genomic_DNA"/>
</dbReference>
<dbReference type="InterPro" id="IPR048640">
    <property type="entry name" value="MgtC-like_C"/>
</dbReference>
<dbReference type="GO" id="GO:0005886">
    <property type="term" value="C:plasma membrane"/>
    <property type="evidence" value="ECO:0007669"/>
    <property type="project" value="UniProtKB-SubCell"/>
</dbReference>
<evidence type="ECO:0000313" key="10">
    <source>
        <dbReference type="EMBL" id="SHG35750.1"/>
    </source>
</evidence>
<dbReference type="PANTHER" id="PTHR33778:SF3">
    <property type="entry name" value="PROTEIN MGTC"/>
    <property type="match status" value="1"/>
</dbReference>
<comment type="similarity">
    <text evidence="2">Belongs to the MgtC/SapB family.</text>
</comment>
<evidence type="ECO:0000259" key="8">
    <source>
        <dbReference type="Pfam" id="PF02308"/>
    </source>
</evidence>
<keyword evidence="3" id="KW-1003">Cell membrane</keyword>
<dbReference type="Pfam" id="PF02308">
    <property type="entry name" value="MgtC"/>
    <property type="match status" value="1"/>
</dbReference>
<evidence type="ECO:0000256" key="4">
    <source>
        <dbReference type="ARBA" id="ARBA00022692"/>
    </source>
</evidence>
<feature type="transmembrane region" description="Helical" evidence="7">
    <location>
        <begin position="34"/>
        <end position="53"/>
    </location>
</feature>
<organism evidence="10 11">
    <name type="scientific">Streptoalloteichus hindustanus</name>
    <dbReference type="NCBI Taxonomy" id="2017"/>
    <lineage>
        <taxon>Bacteria</taxon>
        <taxon>Bacillati</taxon>
        <taxon>Actinomycetota</taxon>
        <taxon>Actinomycetes</taxon>
        <taxon>Pseudonocardiales</taxon>
        <taxon>Pseudonocardiaceae</taxon>
        <taxon>Streptoalloteichus</taxon>
    </lineage>
</organism>
<dbReference type="Pfam" id="PF21770">
    <property type="entry name" value="MgtC_SapB_C"/>
    <property type="match status" value="1"/>
</dbReference>
<feature type="transmembrane region" description="Helical" evidence="7">
    <location>
        <begin position="6"/>
        <end position="25"/>
    </location>
</feature>
<dbReference type="Gene3D" id="3.30.70.260">
    <property type="match status" value="1"/>
</dbReference>
<evidence type="ECO:0000256" key="2">
    <source>
        <dbReference type="ARBA" id="ARBA00009298"/>
    </source>
</evidence>
<keyword evidence="4 7" id="KW-0812">Transmembrane</keyword>
<keyword evidence="6 7" id="KW-0472">Membrane</keyword>
<evidence type="ECO:0000256" key="3">
    <source>
        <dbReference type="ARBA" id="ARBA00022475"/>
    </source>
</evidence>
<dbReference type="RefSeq" id="WP_073487137.1">
    <property type="nucleotide sequence ID" value="NZ_FQVN01000008.1"/>
</dbReference>
<feature type="transmembrane region" description="Helical" evidence="7">
    <location>
        <begin position="65"/>
        <end position="82"/>
    </location>
</feature>
<evidence type="ECO:0000259" key="9">
    <source>
        <dbReference type="Pfam" id="PF21770"/>
    </source>
</evidence>
<keyword evidence="11" id="KW-1185">Reference proteome</keyword>
<feature type="domain" description="MgtC/SapB/SrpB/YhiD N-terminal" evidence="8">
    <location>
        <begin position="13"/>
        <end position="134"/>
    </location>
</feature>
<keyword evidence="5 7" id="KW-1133">Transmembrane helix</keyword>
<name>A0A1M5J6A1_STRHI</name>
<evidence type="ECO:0000256" key="5">
    <source>
        <dbReference type="ARBA" id="ARBA00022989"/>
    </source>
</evidence>
<dbReference type="InterPro" id="IPR003416">
    <property type="entry name" value="MgtC/SapB/SrpB/YhiD_fam"/>
</dbReference>
<evidence type="ECO:0000313" key="11">
    <source>
        <dbReference type="Proteomes" id="UP000184501"/>
    </source>
</evidence>
<feature type="domain" description="MgtC-like C-terminal" evidence="9">
    <location>
        <begin position="150"/>
        <end position="227"/>
    </location>
</feature>
<evidence type="ECO:0000256" key="1">
    <source>
        <dbReference type="ARBA" id="ARBA00004651"/>
    </source>
</evidence>
<protein>
    <submittedName>
        <fullName evidence="10">Putative Mg2+ transporter-C (MgtC) family protein</fullName>
    </submittedName>
</protein>
<reference evidence="10 11" key="1">
    <citation type="submission" date="2016-11" db="EMBL/GenBank/DDBJ databases">
        <authorList>
            <person name="Jaros S."/>
            <person name="Januszkiewicz K."/>
            <person name="Wedrychowicz H."/>
        </authorList>
    </citation>
    <scope>NUCLEOTIDE SEQUENCE [LARGE SCALE GENOMIC DNA]</scope>
    <source>
        <strain evidence="10 11">DSM 44523</strain>
    </source>
</reference>
<accession>A0A1M5J6A1</accession>
<dbReference type="OrthoDB" id="9811198at2"/>
<evidence type="ECO:0000256" key="6">
    <source>
        <dbReference type="ARBA" id="ARBA00023136"/>
    </source>
</evidence>